<dbReference type="InterPro" id="IPR003810">
    <property type="entry name" value="Mntp/YtaF"/>
</dbReference>
<gene>
    <name evidence="6" type="ORF">H0267_07810</name>
</gene>
<keyword evidence="4 5" id="KW-0472">Membrane</keyword>
<evidence type="ECO:0000256" key="5">
    <source>
        <dbReference type="SAM" id="Phobius"/>
    </source>
</evidence>
<accession>A0A931HVA2</accession>
<evidence type="ECO:0000256" key="3">
    <source>
        <dbReference type="ARBA" id="ARBA00022989"/>
    </source>
</evidence>
<dbReference type="EMBL" id="JADZSC010000001">
    <property type="protein sequence ID" value="MBH0230119.1"/>
    <property type="molecule type" value="Genomic_DNA"/>
</dbReference>
<evidence type="ECO:0000256" key="2">
    <source>
        <dbReference type="ARBA" id="ARBA00022692"/>
    </source>
</evidence>
<dbReference type="Proteomes" id="UP000614490">
    <property type="component" value="Unassembled WGS sequence"/>
</dbReference>
<dbReference type="PANTHER" id="PTHR35529">
    <property type="entry name" value="MANGANESE EFFLUX PUMP MNTP-RELATED"/>
    <property type="match status" value="1"/>
</dbReference>
<protein>
    <submittedName>
        <fullName evidence="6">Manganese efflux pump</fullName>
    </submittedName>
</protein>
<feature type="transmembrane region" description="Helical" evidence="5">
    <location>
        <begin position="126"/>
        <end position="146"/>
    </location>
</feature>
<feature type="transmembrane region" description="Helical" evidence="5">
    <location>
        <begin position="152"/>
        <end position="170"/>
    </location>
</feature>
<evidence type="ECO:0000256" key="4">
    <source>
        <dbReference type="ARBA" id="ARBA00023136"/>
    </source>
</evidence>
<keyword evidence="1" id="KW-1003">Cell membrane</keyword>
<feature type="transmembrane region" description="Helical" evidence="5">
    <location>
        <begin position="6"/>
        <end position="25"/>
    </location>
</feature>
<sequence length="200" mass="21343">MGIVTFTFLFVMAVSIDSFGIGCVLGIKQIRLAVHGILFIALLSGTGFLTSSYIGHLLLPFVSPEYAERCGAVALICIGSYFLWQHFRKVDSSQTVEEPWLQPARVLSDPVAADVDRSGGIRGKEVWLLGTALSLDTIGAGISGALIGVAPWTTAAMITIATFTMLFFGMKSGNKLSHRAESISILPGVLLIIIGLIKLT</sequence>
<dbReference type="RefSeq" id="WP_197316682.1">
    <property type="nucleotide sequence ID" value="NZ_JADZSC010000001.1"/>
</dbReference>
<organism evidence="6 7">
    <name type="scientific">Halobacillus yeomjeoni</name>
    <dbReference type="NCBI Taxonomy" id="311194"/>
    <lineage>
        <taxon>Bacteria</taxon>
        <taxon>Bacillati</taxon>
        <taxon>Bacillota</taxon>
        <taxon>Bacilli</taxon>
        <taxon>Bacillales</taxon>
        <taxon>Bacillaceae</taxon>
        <taxon>Halobacillus</taxon>
    </lineage>
</organism>
<dbReference type="PANTHER" id="PTHR35529:SF2">
    <property type="entry name" value="SPORULATION PROTEIN YTAF-RELATED"/>
    <property type="match status" value="1"/>
</dbReference>
<feature type="transmembrane region" description="Helical" evidence="5">
    <location>
        <begin position="66"/>
        <end position="84"/>
    </location>
</feature>
<feature type="transmembrane region" description="Helical" evidence="5">
    <location>
        <begin position="32"/>
        <end position="54"/>
    </location>
</feature>
<feature type="transmembrane region" description="Helical" evidence="5">
    <location>
        <begin position="182"/>
        <end position="199"/>
    </location>
</feature>
<name>A0A931HVA2_9BACI</name>
<keyword evidence="3 5" id="KW-1133">Transmembrane helix</keyword>
<comment type="caution">
    <text evidence="6">The sequence shown here is derived from an EMBL/GenBank/DDBJ whole genome shotgun (WGS) entry which is preliminary data.</text>
</comment>
<keyword evidence="2 5" id="KW-0812">Transmembrane</keyword>
<keyword evidence="7" id="KW-1185">Reference proteome</keyword>
<dbReference type="AlphaFoldDB" id="A0A931HVA2"/>
<evidence type="ECO:0000313" key="7">
    <source>
        <dbReference type="Proteomes" id="UP000614490"/>
    </source>
</evidence>
<dbReference type="Pfam" id="PF02659">
    <property type="entry name" value="Mntp"/>
    <property type="match status" value="1"/>
</dbReference>
<evidence type="ECO:0000313" key="6">
    <source>
        <dbReference type="EMBL" id="MBH0230119.1"/>
    </source>
</evidence>
<reference evidence="6 7" key="1">
    <citation type="journal article" date="2005" name="Int. J. Syst. Evol. Microbiol.">
        <title>Halobacillus yeomjeoni sp. nov., isolated from a marine solar saltern in Korea.</title>
        <authorList>
            <person name="Yoon J.H."/>
            <person name="Kang S.J."/>
            <person name="Lee C.H."/>
            <person name="Oh H.W."/>
            <person name="Oh T.K."/>
        </authorList>
    </citation>
    <scope>NUCLEOTIDE SEQUENCE [LARGE SCALE GENOMIC DNA]</scope>
    <source>
        <strain evidence="6 7">KCTC 3957</strain>
    </source>
</reference>
<evidence type="ECO:0000256" key="1">
    <source>
        <dbReference type="ARBA" id="ARBA00022475"/>
    </source>
</evidence>
<proteinExistence type="predicted"/>